<keyword evidence="3" id="KW-1185">Reference proteome</keyword>
<dbReference type="EMBL" id="CM016762">
    <property type="protein sequence ID" value="TMS34667.1"/>
    <property type="molecule type" value="Genomic_DNA"/>
</dbReference>
<evidence type="ECO:0000256" key="1">
    <source>
        <dbReference type="SAM" id="SignalP"/>
    </source>
</evidence>
<dbReference type="Proteomes" id="UP000298663">
    <property type="component" value="Chromosome X"/>
</dbReference>
<feature type="chain" id="PRO_5020717060" evidence="1">
    <location>
        <begin position="25"/>
        <end position="244"/>
    </location>
</feature>
<reference evidence="2 3" key="1">
    <citation type="journal article" date="2015" name="Genome Biol.">
        <title>Comparative genomics of Steinernema reveals deeply conserved gene regulatory networks.</title>
        <authorList>
            <person name="Dillman A.R."/>
            <person name="Macchietto M."/>
            <person name="Porter C.F."/>
            <person name="Rogers A."/>
            <person name="Williams B."/>
            <person name="Antoshechkin I."/>
            <person name="Lee M.M."/>
            <person name="Goodwin Z."/>
            <person name="Lu X."/>
            <person name="Lewis E.E."/>
            <person name="Goodrich-Blair H."/>
            <person name="Stock S.P."/>
            <person name="Adams B.J."/>
            <person name="Sternberg P.W."/>
            <person name="Mortazavi A."/>
        </authorList>
    </citation>
    <scope>NUCLEOTIDE SEQUENCE [LARGE SCALE GENOMIC DNA]</scope>
    <source>
        <strain evidence="2 3">ALL</strain>
    </source>
</reference>
<accession>A0A4U8UR81</accession>
<evidence type="ECO:0000313" key="2">
    <source>
        <dbReference type="EMBL" id="TMS34667.1"/>
    </source>
</evidence>
<reference evidence="2 3" key="2">
    <citation type="journal article" date="2019" name="G3 (Bethesda)">
        <title>Hybrid Assembly of the Genome of the Entomopathogenic Nematode Steinernema carpocapsae Identifies the X-Chromosome.</title>
        <authorList>
            <person name="Serra L."/>
            <person name="Macchietto M."/>
            <person name="Macias-Munoz A."/>
            <person name="McGill C.J."/>
            <person name="Rodriguez I.M."/>
            <person name="Rodriguez B."/>
            <person name="Murad R."/>
            <person name="Mortazavi A."/>
        </authorList>
    </citation>
    <scope>NUCLEOTIDE SEQUENCE [LARGE SCALE GENOMIC DNA]</scope>
    <source>
        <strain evidence="2 3">ALL</strain>
    </source>
</reference>
<sequence>MGVNKALLFLGGLLVALLSVQTGATSPSPDAELQQASSSTPEEAKAGTFCEDYSICLLKLEGKQRECLAQGEKRPLVNATFSTHGINYQLINECGVKKRKLRHDIRVLQHRKTEITRDCVSKNIGLAESVLDPVQEDKCRDAKKAVEKFTVPAKDVVKTGGEQLFRARRGAGPATPEKRDHHCHHHVAQLDRKCHILARCCSTSTECSLDAAKVHDQIDDLKHELQKIRAQCDPQVDHEIMSFL</sequence>
<dbReference type="OrthoDB" id="5806405at2759"/>
<protein>
    <submittedName>
        <fullName evidence="2">Uncharacterized protein</fullName>
    </submittedName>
</protein>
<gene>
    <name evidence="2" type="ORF">L596_002208</name>
</gene>
<feature type="signal peptide" evidence="1">
    <location>
        <begin position="1"/>
        <end position="24"/>
    </location>
</feature>
<comment type="caution">
    <text evidence="2">The sequence shown here is derived from an EMBL/GenBank/DDBJ whole genome shotgun (WGS) entry which is preliminary data.</text>
</comment>
<proteinExistence type="predicted"/>
<name>A0A4U8UR81_STECR</name>
<dbReference type="EMBL" id="AZBU02000001">
    <property type="protein sequence ID" value="TMS34667.1"/>
    <property type="molecule type" value="Genomic_DNA"/>
</dbReference>
<evidence type="ECO:0000313" key="3">
    <source>
        <dbReference type="Proteomes" id="UP000298663"/>
    </source>
</evidence>
<organism evidence="2 3">
    <name type="scientific">Steinernema carpocapsae</name>
    <name type="common">Entomopathogenic nematode</name>
    <dbReference type="NCBI Taxonomy" id="34508"/>
    <lineage>
        <taxon>Eukaryota</taxon>
        <taxon>Metazoa</taxon>
        <taxon>Ecdysozoa</taxon>
        <taxon>Nematoda</taxon>
        <taxon>Chromadorea</taxon>
        <taxon>Rhabditida</taxon>
        <taxon>Tylenchina</taxon>
        <taxon>Panagrolaimomorpha</taxon>
        <taxon>Strongyloidoidea</taxon>
        <taxon>Steinernematidae</taxon>
        <taxon>Steinernema</taxon>
    </lineage>
</organism>
<dbReference type="AlphaFoldDB" id="A0A4U8UR81"/>
<keyword evidence="1" id="KW-0732">Signal</keyword>
<dbReference type="STRING" id="34508.A0A4U8UR81"/>